<dbReference type="PANTHER" id="PTHR43280:SF2">
    <property type="entry name" value="HTH-TYPE TRANSCRIPTIONAL REGULATOR EXSA"/>
    <property type="match status" value="1"/>
</dbReference>
<dbReference type="AlphaFoldDB" id="A0A3S1AZT6"/>
<dbReference type="InterPro" id="IPR018060">
    <property type="entry name" value="HTH_AraC"/>
</dbReference>
<dbReference type="InterPro" id="IPR020449">
    <property type="entry name" value="Tscrpt_reg_AraC-type_HTH"/>
</dbReference>
<dbReference type="Gene3D" id="1.10.10.60">
    <property type="entry name" value="Homeodomain-like"/>
    <property type="match status" value="2"/>
</dbReference>
<proteinExistence type="predicted"/>
<sequence length="341" mass="39677">MVNFRVPGSIQFYLPGKTMTNEEQRYLLPTAFAKYSIQGAHIQYTEGPFGCYFQQEISDRDWTFGWINFFLTRSLQVHAAPTHPMVSLQVVLQGEIDIELGTYGPALLSAQQFNFIYTPPLPRSICSLRKGNYEIAYFSFSSSFLESFLELHPRFREIYDAQQAESGTADMLPAFSIPPMGIDILYKIRMINPEDTLGKFNIRRYIHDILALYFMALLQEKKTVSPYKEELENALHHVKEYIRKNYQSHIAIPKLSQLAGMNTTSLEKGFKQLYARTPREYLEFCRIQQAAWLLKNTQQQVKEITYAVGFTDPNYFSQVFRKHFNVTPSMYRKMEASAEKF</sequence>
<dbReference type="PROSITE" id="PS01124">
    <property type="entry name" value="HTH_ARAC_FAMILY_2"/>
    <property type="match status" value="1"/>
</dbReference>
<evidence type="ECO:0000256" key="2">
    <source>
        <dbReference type="ARBA" id="ARBA00023125"/>
    </source>
</evidence>
<evidence type="ECO:0000256" key="3">
    <source>
        <dbReference type="ARBA" id="ARBA00023163"/>
    </source>
</evidence>
<keyword evidence="5" id="KW-1185">Reference proteome</keyword>
<gene>
    <name evidence="4" type="ORF">ECE50_028350</name>
</gene>
<evidence type="ECO:0000313" key="4">
    <source>
        <dbReference type="EMBL" id="NSL90768.1"/>
    </source>
</evidence>
<dbReference type="GO" id="GO:0043565">
    <property type="term" value="F:sequence-specific DNA binding"/>
    <property type="evidence" value="ECO:0007669"/>
    <property type="project" value="InterPro"/>
</dbReference>
<name>A0A3S1AZT6_9BACT</name>
<evidence type="ECO:0000313" key="5">
    <source>
        <dbReference type="Proteomes" id="UP000281028"/>
    </source>
</evidence>
<keyword evidence="1" id="KW-0805">Transcription regulation</keyword>
<dbReference type="SUPFAM" id="SSF46689">
    <property type="entry name" value="Homeodomain-like"/>
    <property type="match status" value="2"/>
</dbReference>
<comment type="caution">
    <text evidence="4">The sequence shown here is derived from an EMBL/GenBank/DDBJ whole genome shotgun (WGS) entry which is preliminary data.</text>
</comment>
<evidence type="ECO:0000256" key="1">
    <source>
        <dbReference type="ARBA" id="ARBA00023015"/>
    </source>
</evidence>
<dbReference type="Pfam" id="PF12833">
    <property type="entry name" value="HTH_18"/>
    <property type="match status" value="1"/>
</dbReference>
<keyword evidence="2" id="KW-0238">DNA-binding</keyword>
<dbReference type="RefSeq" id="WP_127037235.1">
    <property type="nucleotide sequence ID" value="NZ_JAABOK010000006.1"/>
</dbReference>
<protein>
    <submittedName>
        <fullName evidence="4">Helix-turn-helix transcriptional regulator</fullName>
    </submittedName>
</protein>
<dbReference type="PROSITE" id="PS00041">
    <property type="entry name" value="HTH_ARAC_FAMILY_1"/>
    <property type="match status" value="1"/>
</dbReference>
<dbReference type="SMART" id="SM00342">
    <property type="entry name" value="HTH_ARAC"/>
    <property type="match status" value="1"/>
</dbReference>
<keyword evidence="3" id="KW-0804">Transcription</keyword>
<reference evidence="4" key="1">
    <citation type="submission" date="2020-05" db="EMBL/GenBank/DDBJ databases">
        <title>Chitinophaga laudate sp. nov., isolated from a tropical peat swamp.</title>
        <authorList>
            <person name="Goh C.B.S."/>
            <person name="Lee M.S."/>
            <person name="Parimannan S."/>
            <person name="Pasbakhsh P."/>
            <person name="Yule C.M."/>
            <person name="Rajandas H."/>
            <person name="Loke S."/>
            <person name="Croft L."/>
            <person name="Tan J.B.L."/>
        </authorList>
    </citation>
    <scope>NUCLEOTIDE SEQUENCE</scope>
    <source>
        <strain evidence="4">Mgbs1</strain>
    </source>
</reference>
<dbReference type="PRINTS" id="PR00032">
    <property type="entry name" value="HTHARAC"/>
</dbReference>
<dbReference type="Proteomes" id="UP000281028">
    <property type="component" value="Unassembled WGS sequence"/>
</dbReference>
<dbReference type="PANTHER" id="PTHR43280">
    <property type="entry name" value="ARAC-FAMILY TRANSCRIPTIONAL REGULATOR"/>
    <property type="match status" value="1"/>
</dbReference>
<dbReference type="EMBL" id="RIAR02000001">
    <property type="protein sequence ID" value="NSL90768.1"/>
    <property type="molecule type" value="Genomic_DNA"/>
</dbReference>
<organism evidence="4 5">
    <name type="scientific">Chitinophaga solisilvae</name>
    <dbReference type="NCBI Taxonomy" id="1233460"/>
    <lineage>
        <taxon>Bacteria</taxon>
        <taxon>Pseudomonadati</taxon>
        <taxon>Bacteroidota</taxon>
        <taxon>Chitinophagia</taxon>
        <taxon>Chitinophagales</taxon>
        <taxon>Chitinophagaceae</taxon>
        <taxon>Chitinophaga</taxon>
    </lineage>
</organism>
<accession>A0A3S1AZT6</accession>
<dbReference type="InterPro" id="IPR018062">
    <property type="entry name" value="HTH_AraC-typ_CS"/>
</dbReference>
<dbReference type="GO" id="GO:0003700">
    <property type="term" value="F:DNA-binding transcription factor activity"/>
    <property type="evidence" value="ECO:0007669"/>
    <property type="project" value="InterPro"/>
</dbReference>
<dbReference type="OrthoDB" id="2666928at2"/>
<dbReference type="InterPro" id="IPR009057">
    <property type="entry name" value="Homeodomain-like_sf"/>
</dbReference>